<evidence type="ECO:0000313" key="2">
    <source>
        <dbReference type="Proteomes" id="UP000193144"/>
    </source>
</evidence>
<name>A0A1Y1Z341_9PLEO</name>
<dbReference type="AlphaFoldDB" id="A0A1Y1Z341"/>
<dbReference type="EMBL" id="MCFA01000137">
    <property type="protein sequence ID" value="ORY04265.1"/>
    <property type="molecule type" value="Genomic_DNA"/>
</dbReference>
<keyword evidence="2" id="KW-1185">Reference proteome</keyword>
<sequence length="222" mass="24966">MSRYSPDHPYLSQLSLEISSHNLLAELICCSVAMAFAKSIHRNTWNLSSSSTENFELPDVPELRRKLDRVNQEFGLTTQANSTPAVAVQLLDGLGPACFRASSAVGPFIQPQAPEVWSSYPTVISTCGLATPKEPVRSLPCCRCWRKRVFAFRRFQETSQQHSRTRPLEREEDATTAETLLSELYEAPNTVTASAFTGFATKIRQRERQDFCGSCQTLCRRR</sequence>
<comment type="caution">
    <text evidence="1">The sequence shown here is derived from an EMBL/GenBank/DDBJ whole genome shotgun (WGS) entry which is preliminary data.</text>
</comment>
<dbReference type="Proteomes" id="UP000193144">
    <property type="component" value="Unassembled WGS sequence"/>
</dbReference>
<reference evidence="1 2" key="1">
    <citation type="submission" date="2016-07" db="EMBL/GenBank/DDBJ databases">
        <title>Pervasive Adenine N6-methylation of Active Genes in Fungi.</title>
        <authorList>
            <consortium name="DOE Joint Genome Institute"/>
            <person name="Mondo S.J."/>
            <person name="Dannebaum R.O."/>
            <person name="Kuo R.C."/>
            <person name="Labutti K."/>
            <person name="Haridas S."/>
            <person name="Kuo A."/>
            <person name="Salamov A."/>
            <person name="Ahrendt S.R."/>
            <person name="Lipzen A."/>
            <person name="Sullivan W."/>
            <person name="Andreopoulos W.B."/>
            <person name="Clum A."/>
            <person name="Lindquist E."/>
            <person name="Daum C."/>
            <person name="Ramamoorthy G.K."/>
            <person name="Gryganskyi A."/>
            <person name="Culley D."/>
            <person name="Magnuson J.K."/>
            <person name="James T.Y."/>
            <person name="O'Malley M.A."/>
            <person name="Stajich J.E."/>
            <person name="Spatafora J.W."/>
            <person name="Visel A."/>
            <person name="Grigoriev I.V."/>
        </authorList>
    </citation>
    <scope>NUCLEOTIDE SEQUENCE [LARGE SCALE GENOMIC DNA]</scope>
    <source>
        <strain evidence="1 2">CBS 115471</strain>
    </source>
</reference>
<accession>A0A1Y1Z341</accession>
<gene>
    <name evidence="1" type="ORF">BCR34DRAFT_57624</name>
</gene>
<evidence type="ECO:0000313" key="1">
    <source>
        <dbReference type="EMBL" id="ORY04265.1"/>
    </source>
</evidence>
<protein>
    <submittedName>
        <fullName evidence="1">Uncharacterized protein</fullName>
    </submittedName>
</protein>
<organism evidence="1 2">
    <name type="scientific">Clohesyomyces aquaticus</name>
    <dbReference type="NCBI Taxonomy" id="1231657"/>
    <lineage>
        <taxon>Eukaryota</taxon>
        <taxon>Fungi</taxon>
        <taxon>Dikarya</taxon>
        <taxon>Ascomycota</taxon>
        <taxon>Pezizomycotina</taxon>
        <taxon>Dothideomycetes</taxon>
        <taxon>Pleosporomycetidae</taxon>
        <taxon>Pleosporales</taxon>
        <taxon>Lindgomycetaceae</taxon>
        <taxon>Clohesyomyces</taxon>
    </lineage>
</organism>
<proteinExistence type="predicted"/>